<reference evidence="2" key="1">
    <citation type="submission" date="2023-10" db="EMBL/GenBank/DDBJ databases">
        <title>Genome assemblies of two species of porcelain crab, Petrolisthes cinctipes and Petrolisthes manimaculis (Anomura: Porcellanidae).</title>
        <authorList>
            <person name="Angst P."/>
        </authorList>
    </citation>
    <scope>NUCLEOTIDE SEQUENCE</scope>
    <source>
        <strain evidence="2">PB745_01</strain>
        <tissue evidence="2">Gill</tissue>
    </source>
</reference>
<protein>
    <submittedName>
        <fullName evidence="2">Uncharacterized protein</fullName>
    </submittedName>
</protein>
<gene>
    <name evidence="2" type="ORF">Pcinc_037548</name>
</gene>
<evidence type="ECO:0000313" key="2">
    <source>
        <dbReference type="EMBL" id="KAK3856093.1"/>
    </source>
</evidence>
<keyword evidence="3" id="KW-1185">Reference proteome</keyword>
<evidence type="ECO:0000313" key="3">
    <source>
        <dbReference type="Proteomes" id="UP001286313"/>
    </source>
</evidence>
<feature type="compositionally biased region" description="Pro residues" evidence="1">
    <location>
        <begin position="84"/>
        <end position="101"/>
    </location>
</feature>
<sequence>MIILQCSSTCLLHSTQTLYTSRFHRLTTSTLILFTHHIHLPIILTHPPTHPSKQPTVLSIHNPTSLLTYPSHLTFPLHAPPNPPFYSLPPLTQPTHPPPRRPALGPSRLPLTSASRGVAEESEGRRESSAG</sequence>
<feature type="compositionally biased region" description="Basic and acidic residues" evidence="1">
    <location>
        <begin position="118"/>
        <end position="131"/>
    </location>
</feature>
<name>A0AAE1ELF3_PETCI</name>
<feature type="compositionally biased region" description="Low complexity" evidence="1">
    <location>
        <begin position="102"/>
        <end position="117"/>
    </location>
</feature>
<dbReference type="AlphaFoldDB" id="A0AAE1ELF3"/>
<dbReference type="EMBL" id="JAWQEG010005985">
    <property type="protein sequence ID" value="KAK3856093.1"/>
    <property type="molecule type" value="Genomic_DNA"/>
</dbReference>
<comment type="caution">
    <text evidence="2">The sequence shown here is derived from an EMBL/GenBank/DDBJ whole genome shotgun (WGS) entry which is preliminary data.</text>
</comment>
<accession>A0AAE1ELF3</accession>
<evidence type="ECO:0000256" key="1">
    <source>
        <dbReference type="SAM" id="MobiDB-lite"/>
    </source>
</evidence>
<dbReference type="Proteomes" id="UP001286313">
    <property type="component" value="Unassembled WGS sequence"/>
</dbReference>
<proteinExistence type="predicted"/>
<organism evidence="2 3">
    <name type="scientific">Petrolisthes cinctipes</name>
    <name type="common">Flat porcelain crab</name>
    <dbReference type="NCBI Taxonomy" id="88211"/>
    <lineage>
        <taxon>Eukaryota</taxon>
        <taxon>Metazoa</taxon>
        <taxon>Ecdysozoa</taxon>
        <taxon>Arthropoda</taxon>
        <taxon>Crustacea</taxon>
        <taxon>Multicrustacea</taxon>
        <taxon>Malacostraca</taxon>
        <taxon>Eumalacostraca</taxon>
        <taxon>Eucarida</taxon>
        <taxon>Decapoda</taxon>
        <taxon>Pleocyemata</taxon>
        <taxon>Anomura</taxon>
        <taxon>Galatheoidea</taxon>
        <taxon>Porcellanidae</taxon>
        <taxon>Petrolisthes</taxon>
    </lineage>
</organism>
<feature type="region of interest" description="Disordered" evidence="1">
    <location>
        <begin position="84"/>
        <end position="131"/>
    </location>
</feature>